<keyword evidence="3" id="KW-1185">Reference proteome</keyword>
<comment type="caution">
    <text evidence="2">The sequence shown here is derived from an EMBL/GenBank/DDBJ whole genome shotgun (WGS) entry which is preliminary data.</text>
</comment>
<gene>
    <name evidence="2" type="ORF">GCM10022407_23830</name>
</gene>
<dbReference type="RefSeq" id="WP_345124619.1">
    <property type="nucleotide sequence ID" value="NZ_BAABDI010000015.1"/>
</dbReference>
<dbReference type="Proteomes" id="UP001501556">
    <property type="component" value="Unassembled WGS sequence"/>
</dbReference>
<feature type="chain" id="PRO_5047357996" description="Por secretion system C-terminal sorting domain-containing protein" evidence="1">
    <location>
        <begin position="32"/>
        <end position="569"/>
    </location>
</feature>
<name>A0ABP7Q7Y1_9BACT</name>
<sequence>MFNLSSFPPPAAVVRILLAILLLVFRLSAQAQAPAWQSARTVAAATAAAASNYSIVTATAVDAAGNVYLAGSFTNSVVLGGTTLTSLGERDVFVAKFNPASNQFVWAQRAGGTGNDEATALVVSGSSVYMAGTLNSATAGFGPTTLTSAGASEVFVAKLTDAGGTGSFAWAQQAGGTGSDYAFALAVSGTSVYVAGFFDSPTAGFGAITLVNAGAFDVFVAKLTDAGSTGSFAWAQRAGGTGFDQATALAVSGTSVYVAGGIASPAAGFGPATLASAGAYDVFVAKLTDAGPTGSFAWAQRAGGTGYDAGTALAVSGTSVYVAGEFRSSTAGFGPTTLATAGASDVFVAKLTDAGSTGSFTWAQRAGGTGNDFAGALAVSGTSVYVAGTFDSLAAGFGPAALTTAGAGDVFVAKLTDAGSTGSFAWAQRAGGTNLDGASALAVSGASVYVAGAFFSPTAGFSPTTLSNPNANTSLGYLAALTDPTLTATAAARALAPAQLFPNPARRTATLRLPAGAAPAPLTLTDALGRAVRRYPAPAGPEAALDLGGLPAGLYLLRGAGPARRLVVN</sequence>
<dbReference type="PANTHER" id="PTHR35580">
    <property type="entry name" value="CELL SURFACE GLYCOPROTEIN (S-LAYER PROTEIN)-LIKE PROTEIN"/>
    <property type="match status" value="1"/>
</dbReference>
<evidence type="ECO:0000256" key="1">
    <source>
        <dbReference type="SAM" id="SignalP"/>
    </source>
</evidence>
<dbReference type="PANTHER" id="PTHR35580:SF1">
    <property type="entry name" value="PHYTASE-LIKE DOMAIN-CONTAINING PROTEIN"/>
    <property type="match status" value="1"/>
</dbReference>
<dbReference type="InterPro" id="IPR052918">
    <property type="entry name" value="Motility_Chemotaxis_Reg"/>
</dbReference>
<accession>A0ABP7Q7Y1</accession>
<dbReference type="EMBL" id="BAABDI010000015">
    <property type="protein sequence ID" value="GAA3977804.1"/>
    <property type="molecule type" value="Genomic_DNA"/>
</dbReference>
<keyword evidence="1" id="KW-0732">Signal</keyword>
<reference evidence="3" key="1">
    <citation type="journal article" date="2019" name="Int. J. Syst. Evol. Microbiol.">
        <title>The Global Catalogue of Microorganisms (GCM) 10K type strain sequencing project: providing services to taxonomists for standard genome sequencing and annotation.</title>
        <authorList>
            <consortium name="The Broad Institute Genomics Platform"/>
            <consortium name="The Broad Institute Genome Sequencing Center for Infectious Disease"/>
            <person name="Wu L."/>
            <person name="Ma J."/>
        </authorList>
    </citation>
    <scope>NUCLEOTIDE SEQUENCE [LARGE SCALE GENOMIC DNA]</scope>
    <source>
        <strain evidence="3">JCM 17217</strain>
    </source>
</reference>
<evidence type="ECO:0008006" key="4">
    <source>
        <dbReference type="Google" id="ProtNLM"/>
    </source>
</evidence>
<organism evidence="2 3">
    <name type="scientific">Hymenobacter antarcticus</name>
    <dbReference type="NCBI Taxonomy" id="486270"/>
    <lineage>
        <taxon>Bacteria</taxon>
        <taxon>Pseudomonadati</taxon>
        <taxon>Bacteroidota</taxon>
        <taxon>Cytophagia</taxon>
        <taxon>Cytophagales</taxon>
        <taxon>Hymenobacteraceae</taxon>
        <taxon>Hymenobacter</taxon>
    </lineage>
</organism>
<proteinExistence type="predicted"/>
<protein>
    <recommendedName>
        <fullName evidence="4">Por secretion system C-terminal sorting domain-containing protein</fullName>
    </recommendedName>
</protein>
<feature type="signal peptide" evidence="1">
    <location>
        <begin position="1"/>
        <end position="31"/>
    </location>
</feature>
<evidence type="ECO:0000313" key="3">
    <source>
        <dbReference type="Proteomes" id="UP001501556"/>
    </source>
</evidence>
<evidence type="ECO:0000313" key="2">
    <source>
        <dbReference type="EMBL" id="GAA3977804.1"/>
    </source>
</evidence>